<dbReference type="GO" id="GO:0009507">
    <property type="term" value="C:chloroplast"/>
    <property type="evidence" value="ECO:0007669"/>
    <property type="project" value="UniProtKB-SubCell"/>
</dbReference>
<evidence type="ECO:0000256" key="5">
    <source>
        <dbReference type="ARBA" id="ARBA00022531"/>
    </source>
</evidence>
<dbReference type="Proteomes" id="UP001054902">
    <property type="component" value="Unassembled WGS sequence"/>
</dbReference>
<keyword evidence="8" id="KW-0157">Chromophore</keyword>
<evidence type="ECO:0000256" key="8">
    <source>
        <dbReference type="PIRSR" id="PIRSR601344-1"/>
    </source>
</evidence>
<protein>
    <submittedName>
        <fullName evidence="10">Uncharacterized protein</fullName>
    </submittedName>
</protein>
<keyword evidence="4" id="KW-0150">Chloroplast</keyword>
<sequence>MKANRAIIASLILASVNAFAPQQYENKRLSSSVKMADRAFNIDEEFGITLETGRKCPSLGRILMEDTQPGALKWMQNAELKHGRVAMFATFGYMVQKAGVHFPGMLSVSEGISFADISSAASPLDAIQMVPQAGFSQILIVAGLFEARAWNRQYNEGSNIPGDHAYDPLGYTSKGFDNEKMDKMRERELKNGRLAMLTIAAWVSNDLIPGALPVWHP</sequence>
<feature type="binding site" description="axial binding residue" evidence="8">
    <location>
        <position position="84"/>
    </location>
    <ligand>
        <name>chlorophyll b</name>
        <dbReference type="ChEBI" id="CHEBI:61721"/>
        <label>1</label>
    </ligand>
    <ligandPart>
        <name>Mg</name>
        <dbReference type="ChEBI" id="CHEBI:25107"/>
    </ligandPart>
</feature>
<keyword evidence="9" id="KW-0732">Signal</keyword>
<accession>A0AAD3CX64</accession>
<feature type="chain" id="PRO_5041901863" evidence="9">
    <location>
        <begin position="19"/>
        <end position="217"/>
    </location>
</feature>
<reference evidence="10 11" key="1">
    <citation type="journal article" date="2021" name="Sci. Rep.">
        <title>The genome of the diatom Chaetoceros tenuissimus carries an ancient integrated fragment of an extant virus.</title>
        <authorList>
            <person name="Hongo Y."/>
            <person name="Kimura K."/>
            <person name="Takaki Y."/>
            <person name="Yoshida Y."/>
            <person name="Baba S."/>
            <person name="Kobayashi G."/>
            <person name="Nagasaki K."/>
            <person name="Hano T."/>
            <person name="Tomaru Y."/>
        </authorList>
    </citation>
    <scope>NUCLEOTIDE SEQUENCE [LARGE SCALE GENOMIC DNA]</scope>
    <source>
        <strain evidence="10 11">NIES-3715</strain>
    </source>
</reference>
<comment type="subcellular location">
    <subcellularLocation>
        <location evidence="2">Plastid</location>
        <location evidence="2">Chloroplast</location>
    </subcellularLocation>
</comment>
<dbReference type="GO" id="GO:0009765">
    <property type="term" value="P:photosynthesis, light harvesting"/>
    <property type="evidence" value="ECO:0007669"/>
    <property type="project" value="InterPro"/>
</dbReference>
<feature type="binding site" description="axial binding residue" evidence="8">
    <location>
        <position position="146"/>
    </location>
    <ligand>
        <name>chlorophyll b</name>
        <dbReference type="ChEBI" id="CHEBI:61721"/>
        <label>1</label>
    </ligand>
    <ligandPart>
        <name>Mg</name>
        <dbReference type="ChEBI" id="CHEBI:25107"/>
    </ligandPart>
</feature>
<name>A0AAD3CX64_9STRA</name>
<organism evidence="10 11">
    <name type="scientific">Chaetoceros tenuissimus</name>
    <dbReference type="NCBI Taxonomy" id="426638"/>
    <lineage>
        <taxon>Eukaryota</taxon>
        <taxon>Sar</taxon>
        <taxon>Stramenopiles</taxon>
        <taxon>Ochrophyta</taxon>
        <taxon>Bacillariophyta</taxon>
        <taxon>Coscinodiscophyceae</taxon>
        <taxon>Chaetocerotophycidae</taxon>
        <taxon>Chaetocerotales</taxon>
        <taxon>Chaetocerotaceae</taxon>
        <taxon>Chaetoceros</taxon>
    </lineage>
</organism>
<evidence type="ECO:0000256" key="7">
    <source>
        <dbReference type="ARBA" id="ARBA00023243"/>
    </source>
</evidence>
<dbReference type="InterPro" id="IPR001344">
    <property type="entry name" value="Chloro_AB-bd_pln"/>
</dbReference>
<comment type="function">
    <text evidence="1">The light-harvesting complex (LHC) functions as a light receptor, it captures and delivers excitation energy to photosystems with which it is closely associated. Energy is transferred from the carotenoid and chlorophyll C (or B) to chlorophyll A and the photosynthetic reaction centers where it is used to synthesize ATP and reducing power.</text>
</comment>
<dbReference type="GO" id="GO:0016168">
    <property type="term" value="F:chlorophyll binding"/>
    <property type="evidence" value="ECO:0007669"/>
    <property type="project" value="UniProtKB-KW"/>
</dbReference>
<feature type="binding site" evidence="8">
    <location>
        <position position="82"/>
    </location>
    <ligand>
        <name>chlorophyll a</name>
        <dbReference type="ChEBI" id="CHEBI:58416"/>
        <label>1</label>
    </ligand>
</feature>
<evidence type="ECO:0000256" key="6">
    <source>
        <dbReference type="ARBA" id="ARBA00022640"/>
    </source>
</evidence>
<keyword evidence="7" id="KW-0437">Light-harvesting polypeptide</keyword>
<keyword evidence="6" id="KW-0934">Plastid</keyword>
<evidence type="ECO:0000256" key="9">
    <source>
        <dbReference type="SAM" id="SignalP"/>
    </source>
</evidence>
<keyword evidence="5" id="KW-0602">Photosynthesis</keyword>
<keyword evidence="11" id="KW-1185">Reference proteome</keyword>
<feature type="binding site" evidence="8">
    <location>
        <position position="188"/>
    </location>
    <ligand>
        <name>chlorophyll a</name>
        <dbReference type="ChEBI" id="CHEBI:58416"/>
        <label>1</label>
    </ligand>
</feature>
<proteinExistence type="inferred from homology"/>
<feature type="binding site" evidence="8">
    <location>
        <position position="193"/>
    </location>
    <ligand>
        <name>chlorophyll a</name>
        <dbReference type="ChEBI" id="CHEBI:58416"/>
        <label>1</label>
    </ligand>
</feature>
<feature type="binding site" evidence="8">
    <location>
        <position position="191"/>
    </location>
    <ligand>
        <name>chlorophyll a</name>
        <dbReference type="ChEBI" id="CHEBI:58416"/>
        <label>1</label>
    </ligand>
</feature>
<evidence type="ECO:0000256" key="4">
    <source>
        <dbReference type="ARBA" id="ARBA00022528"/>
    </source>
</evidence>
<feature type="binding site" evidence="8">
    <location>
        <position position="79"/>
    </location>
    <ligand>
        <name>chlorophyll a</name>
        <dbReference type="ChEBI" id="CHEBI:58416"/>
        <label>1</label>
    </ligand>
</feature>
<evidence type="ECO:0000256" key="2">
    <source>
        <dbReference type="ARBA" id="ARBA00004229"/>
    </source>
</evidence>
<evidence type="ECO:0000313" key="10">
    <source>
        <dbReference type="EMBL" id="GFH53514.1"/>
    </source>
</evidence>
<dbReference type="Gene3D" id="1.10.3460.10">
    <property type="entry name" value="Chlorophyll a/b binding protein domain"/>
    <property type="match status" value="1"/>
</dbReference>
<evidence type="ECO:0000313" key="11">
    <source>
        <dbReference type="Proteomes" id="UP001054902"/>
    </source>
</evidence>
<dbReference type="GO" id="GO:0030076">
    <property type="term" value="C:light-harvesting complex"/>
    <property type="evidence" value="ECO:0007669"/>
    <property type="project" value="UniProtKB-KW"/>
</dbReference>
<evidence type="ECO:0000256" key="1">
    <source>
        <dbReference type="ARBA" id="ARBA00004022"/>
    </source>
</evidence>
<dbReference type="Pfam" id="PF00504">
    <property type="entry name" value="Chloroa_b-bind"/>
    <property type="match status" value="1"/>
</dbReference>
<evidence type="ECO:0000256" key="3">
    <source>
        <dbReference type="ARBA" id="ARBA00005933"/>
    </source>
</evidence>
<dbReference type="PANTHER" id="PTHR21649">
    <property type="entry name" value="CHLOROPHYLL A/B BINDING PROTEIN"/>
    <property type="match status" value="1"/>
</dbReference>
<dbReference type="InterPro" id="IPR022796">
    <property type="entry name" value="Chloroa_b-bind"/>
</dbReference>
<dbReference type="AlphaFoldDB" id="A0AAD3CX64"/>
<dbReference type="SUPFAM" id="SSF103511">
    <property type="entry name" value="Chlorophyll a-b binding protein"/>
    <property type="match status" value="1"/>
</dbReference>
<feature type="signal peptide" evidence="9">
    <location>
        <begin position="1"/>
        <end position="18"/>
    </location>
</feature>
<comment type="caution">
    <text evidence="10">The sequence shown here is derived from an EMBL/GenBank/DDBJ whole genome shotgun (WGS) entry which is preliminary data.</text>
</comment>
<dbReference type="EMBL" id="BLLK01000047">
    <property type="protein sequence ID" value="GFH53514.1"/>
    <property type="molecule type" value="Genomic_DNA"/>
</dbReference>
<gene>
    <name evidence="10" type="ORF">CTEN210_09990</name>
</gene>
<keyword evidence="8" id="KW-0148">Chlorophyll</keyword>
<comment type="similarity">
    <text evidence="3">Belongs to the fucoxanthin chlorophyll protein family.</text>
</comment>
<dbReference type="GO" id="GO:0016020">
    <property type="term" value="C:membrane"/>
    <property type="evidence" value="ECO:0007669"/>
    <property type="project" value="InterPro"/>
</dbReference>